<dbReference type="PIRSF" id="PIRSF005426">
    <property type="entry name" value="Frp"/>
    <property type="match status" value="1"/>
</dbReference>
<proteinExistence type="inferred from homology"/>
<dbReference type="EMBL" id="FRBD01000001">
    <property type="protein sequence ID" value="SHK25731.1"/>
    <property type="molecule type" value="Genomic_DNA"/>
</dbReference>
<comment type="similarity">
    <text evidence="1 5">Belongs to the flavin oxidoreductase frp family.</text>
</comment>
<reference evidence="8 9" key="1">
    <citation type="submission" date="2016-11" db="EMBL/GenBank/DDBJ databases">
        <authorList>
            <person name="Jaros S."/>
            <person name="Januszkiewicz K."/>
            <person name="Wedrychowicz H."/>
        </authorList>
    </citation>
    <scope>NUCLEOTIDE SEQUENCE [LARGE SCALE GENOMIC DNA]</scope>
    <source>
        <strain evidence="8 9">KHT3</strain>
    </source>
</reference>
<organism evidence="8 9">
    <name type="scientific">Xylanibacter ruminicola</name>
    <name type="common">Prevotella ruminicola</name>
    <dbReference type="NCBI Taxonomy" id="839"/>
    <lineage>
        <taxon>Bacteria</taxon>
        <taxon>Pseudomonadati</taxon>
        <taxon>Bacteroidota</taxon>
        <taxon>Bacteroidia</taxon>
        <taxon>Bacteroidales</taxon>
        <taxon>Prevotellaceae</taxon>
        <taxon>Xylanibacter</taxon>
    </lineage>
</organism>
<feature type="domain" description="Nitroreductase" evidence="7">
    <location>
        <begin position="5"/>
        <end position="159"/>
    </location>
</feature>
<dbReference type="GO" id="GO:0016491">
    <property type="term" value="F:oxidoreductase activity"/>
    <property type="evidence" value="ECO:0007669"/>
    <property type="project" value="UniProtKB-UniRule"/>
</dbReference>
<evidence type="ECO:0000256" key="1">
    <source>
        <dbReference type="ARBA" id="ARBA00008366"/>
    </source>
</evidence>
<evidence type="ECO:0000256" key="5">
    <source>
        <dbReference type="PIRNR" id="PIRNR005426"/>
    </source>
</evidence>
<evidence type="ECO:0000256" key="3">
    <source>
        <dbReference type="ARBA" id="ARBA00022643"/>
    </source>
</evidence>
<evidence type="ECO:0000313" key="9">
    <source>
        <dbReference type="Proteomes" id="UP000184130"/>
    </source>
</evidence>
<dbReference type="SUPFAM" id="SSF55469">
    <property type="entry name" value="FMN-dependent nitroreductase-like"/>
    <property type="match status" value="1"/>
</dbReference>
<sequence length="246" mass="28353">MKNLLTRRTIRKYAQQDVSEELLNRLMTEAARTQTMGNLQLYSVVVTRQAEMKEKLSPAHFNQPMVKEAPVVLTICADFNRTSFWAKCRKAEPGYDNFLSFINAATDALLYTQTLCNLMDEEGLGYCYLGTTVYQPQQIIDILQLPKLVMPVATLTIGWPAEEPALSDRLPLESFVHQETYHDYLGMDIDKYYEAKENLEENKNFVKINHKETLAQIFTDIRYTRKDNEAMSAGLMEILKKQGFLD</sequence>
<accession>A0A1M6QZR5</accession>
<keyword evidence="5" id="KW-0521">NADP</keyword>
<keyword evidence="3 5" id="KW-0288">FMN</keyword>
<dbReference type="InterPro" id="IPR000415">
    <property type="entry name" value="Nitroreductase-like"/>
</dbReference>
<evidence type="ECO:0000256" key="2">
    <source>
        <dbReference type="ARBA" id="ARBA00022630"/>
    </source>
</evidence>
<feature type="coiled-coil region" evidence="6">
    <location>
        <begin position="189"/>
        <end position="216"/>
    </location>
</feature>
<dbReference type="PANTHER" id="PTHR43425">
    <property type="entry name" value="OXYGEN-INSENSITIVE NADPH NITROREDUCTASE"/>
    <property type="match status" value="1"/>
</dbReference>
<dbReference type="AlphaFoldDB" id="A0A1M6QZR5"/>
<dbReference type="OrthoDB" id="9775805at2"/>
<keyword evidence="2 5" id="KW-0285">Flavoprotein</keyword>
<dbReference type="InterPro" id="IPR016446">
    <property type="entry name" value="Flavin_OxRdtase_Frp"/>
</dbReference>
<evidence type="ECO:0000256" key="6">
    <source>
        <dbReference type="SAM" id="Coils"/>
    </source>
</evidence>
<gene>
    <name evidence="8" type="ORF">SAMN05216463_10110</name>
</gene>
<dbReference type="InterPro" id="IPR029479">
    <property type="entry name" value="Nitroreductase"/>
</dbReference>
<evidence type="ECO:0000313" key="8">
    <source>
        <dbReference type="EMBL" id="SHK25731.1"/>
    </source>
</evidence>
<evidence type="ECO:0000259" key="7">
    <source>
        <dbReference type="Pfam" id="PF00881"/>
    </source>
</evidence>
<dbReference type="RefSeq" id="WP_073203429.1">
    <property type="nucleotide sequence ID" value="NZ_FRBD01000001.1"/>
</dbReference>
<name>A0A1M6QZR5_XYLRU</name>
<dbReference type="Pfam" id="PF00881">
    <property type="entry name" value="Nitroreductase"/>
    <property type="match status" value="1"/>
</dbReference>
<keyword evidence="4 5" id="KW-0560">Oxidoreductase</keyword>
<dbReference type="PANTHER" id="PTHR43425:SF2">
    <property type="entry name" value="OXYGEN-INSENSITIVE NADPH NITROREDUCTASE"/>
    <property type="match status" value="1"/>
</dbReference>
<keyword evidence="6" id="KW-0175">Coiled coil</keyword>
<protein>
    <submittedName>
        <fullName evidence="8">FMN reductase [NAD(P)H]</fullName>
    </submittedName>
</protein>
<dbReference type="Gene3D" id="3.40.109.10">
    <property type="entry name" value="NADH Oxidase"/>
    <property type="match status" value="1"/>
</dbReference>
<evidence type="ECO:0000256" key="4">
    <source>
        <dbReference type="ARBA" id="ARBA00023002"/>
    </source>
</evidence>
<dbReference type="Proteomes" id="UP000184130">
    <property type="component" value="Unassembled WGS sequence"/>
</dbReference>